<evidence type="ECO:0000256" key="1">
    <source>
        <dbReference type="SAM" id="MobiDB-lite"/>
    </source>
</evidence>
<sequence>MLPPQPCELLSIAAGPLGGSLELLAIKAGLVDDGLELSFRPPRLLLRRLLTPLQVGNDQLGGSNLQGQLPGPRPLHIEALPEAPLQPDEIRFPPTTLLESLQSDVPSGTKQRGMMITNRKEQHTWLPGRTVLSKAPIAEDRAARAWARPPCTACHLCHSAASSRVKRCLGGSSRDDQRRMDPLHALGTVGAEAEAGAHPDAAIEVGTTTPEAARFADGSGACTPVAAEAAAGSPNGSAASDASGKIGIPAATLPSAAIAKGGSSAPAGAPRAGPSTSAIGVTSAGILEVEVPTSVATASSAAVVGASTPSSVGAAADPATAAGASVPPPVAVASSASSASSLGRDGGGGLRGSPGSALGRLLGAPGAGSWAAAGVGSEDPRGTLRAGSREEPRVDPWGAPLADHPWGASRAGSWEAPRTDPWGTSRVNSWGRFVPAPGRSPRALRNHGPGGRPLRFTPRGRLRAHLPDYKCARSEGGNQLLPLFIIFLIYILFIIVVVVVV</sequence>
<keyword evidence="2" id="KW-0812">Transmembrane</keyword>
<gene>
    <name evidence="3" type="ORF">SEVIR_5G065300v2</name>
</gene>
<organism evidence="3 4">
    <name type="scientific">Setaria viridis</name>
    <name type="common">Green bristlegrass</name>
    <name type="synonym">Setaria italica subsp. viridis</name>
    <dbReference type="NCBI Taxonomy" id="4556"/>
    <lineage>
        <taxon>Eukaryota</taxon>
        <taxon>Viridiplantae</taxon>
        <taxon>Streptophyta</taxon>
        <taxon>Embryophyta</taxon>
        <taxon>Tracheophyta</taxon>
        <taxon>Spermatophyta</taxon>
        <taxon>Magnoliopsida</taxon>
        <taxon>Liliopsida</taxon>
        <taxon>Poales</taxon>
        <taxon>Poaceae</taxon>
        <taxon>PACMAD clade</taxon>
        <taxon>Panicoideae</taxon>
        <taxon>Panicodae</taxon>
        <taxon>Paniceae</taxon>
        <taxon>Cenchrinae</taxon>
        <taxon>Setaria</taxon>
    </lineage>
</organism>
<feature type="compositionally biased region" description="Low complexity" evidence="1">
    <location>
        <begin position="308"/>
        <end position="343"/>
    </location>
</feature>
<name>A0A4U6UAY0_SETVI</name>
<evidence type="ECO:0000256" key="2">
    <source>
        <dbReference type="SAM" id="Phobius"/>
    </source>
</evidence>
<feature type="compositionally biased region" description="Low complexity" evidence="1">
    <location>
        <begin position="353"/>
        <end position="376"/>
    </location>
</feature>
<evidence type="ECO:0000313" key="4">
    <source>
        <dbReference type="Proteomes" id="UP000298652"/>
    </source>
</evidence>
<feature type="compositionally biased region" description="Basic and acidic residues" evidence="1">
    <location>
        <begin position="378"/>
        <end position="394"/>
    </location>
</feature>
<dbReference type="AlphaFoldDB" id="A0A4U6UAY0"/>
<proteinExistence type="predicted"/>
<protein>
    <submittedName>
        <fullName evidence="3">Uncharacterized protein</fullName>
    </submittedName>
</protein>
<dbReference type="EMBL" id="CM016556">
    <property type="protein sequence ID" value="TKW12898.1"/>
    <property type="molecule type" value="Genomic_DNA"/>
</dbReference>
<keyword evidence="2" id="KW-1133">Transmembrane helix</keyword>
<keyword evidence="2" id="KW-0472">Membrane</keyword>
<keyword evidence="4" id="KW-1185">Reference proteome</keyword>
<evidence type="ECO:0000313" key="3">
    <source>
        <dbReference type="EMBL" id="TKW12898.1"/>
    </source>
</evidence>
<feature type="transmembrane region" description="Helical" evidence="2">
    <location>
        <begin position="480"/>
        <end position="500"/>
    </location>
</feature>
<dbReference type="Proteomes" id="UP000298652">
    <property type="component" value="Chromosome 5"/>
</dbReference>
<feature type="region of interest" description="Disordered" evidence="1">
    <location>
        <begin position="308"/>
        <end position="400"/>
    </location>
</feature>
<reference evidence="3" key="1">
    <citation type="submission" date="2019-03" db="EMBL/GenBank/DDBJ databases">
        <title>WGS assembly of Setaria viridis.</title>
        <authorList>
            <person name="Huang P."/>
            <person name="Jenkins J."/>
            <person name="Grimwood J."/>
            <person name="Barry K."/>
            <person name="Healey A."/>
            <person name="Mamidi S."/>
            <person name="Sreedasyam A."/>
            <person name="Shu S."/>
            <person name="Feldman M."/>
            <person name="Wu J."/>
            <person name="Yu Y."/>
            <person name="Chen C."/>
            <person name="Johnson J."/>
            <person name="Rokhsar D."/>
            <person name="Baxter I."/>
            <person name="Schmutz J."/>
            <person name="Brutnell T."/>
            <person name="Kellogg E."/>
        </authorList>
    </citation>
    <scope>NUCLEOTIDE SEQUENCE [LARGE SCALE GENOMIC DNA]</scope>
</reference>
<dbReference type="Gramene" id="TKW12898">
    <property type="protein sequence ID" value="TKW12898"/>
    <property type="gene ID" value="SEVIR_5G065300v2"/>
</dbReference>
<accession>A0A4U6UAY0</accession>